<dbReference type="GO" id="GO:0006281">
    <property type="term" value="P:DNA repair"/>
    <property type="evidence" value="ECO:0007669"/>
    <property type="project" value="UniProtKB-KW"/>
</dbReference>
<keyword evidence="6" id="KW-0067">ATP-binding</keyword>
<dbReference type="GO" id="GO:0009432">
    <property type="term" value="P:SOS response"/>
    <property type="evidence" value="ECO:0007669"/>
    <property type="project" value="TreeGrafter"/>
</dbReference>
<evidence type="ECO:0000256" key="4">
    <source>
        <dbReference type="ARBA" id="ARBA00022741"/>
    </source>
</evidence>
<dbReference type="Gene3D" id="3.40.50.300">
    <property type="entry name" value="P-loop containing nucleotide triphosphate hydrolases"/>
    <property type="match status" value="2"/>
</dbReference>
<keyword evidence="7 9" id="KW-0234">DNA repair</keyword>
<dbReference type="GO" id="GO:0043590">
    <property type="term" value="C:bacterial nucleoid"/>
    <property type="evidence" value="ECO:0007669"/>
    <property type="project" value="TreeGrafter"/>
</dbReference>
<keyword evidence="5 9" id="KW-0227">DNA damage</keyword>
<dbReference type="InterPro" id="IPR004604">
    <property type="entry name" value="DNA_recomb/repair_RecN"/>
</dbReference>
<keyword evidence="13" id="KW-1185">Reference proteome</keyword>
<dbReference type="GO" id="GO:0006310">
    <property type="term" value="P:DNA recombination"/>
    <property type="evidence" value="ECO:0007669"/>
    <property type="project" value="InterPro"/>
</dbReference>
<dbReference type="EMBL" id="SOAZ01000005">
    <property type="protein sequence ID" value="TDT61932.1"/>
    <property type="molecule type" value="Genomic_DNA"/>
</dbReference>
<dbReference type="CDD" id="cd03241">
    <property type="entry name" value="ABC_RecN"/>
    <property type="match status" value="2"/>
</dbReference>
<keyword evidence="4" id="KW-0547">Nucleotide-binding</keyword>
<feature type="coiled-coil region" evidence="10">
    <location>
        <begin position="153"/>
        <end position="180"/>
    </location>
</feature>
<name>A0A4R7KRC7_9CLOT</name>
<feature type="domain" description="RecF/RecN/SMC N-terminal" evidence="11">
    <location>
        <begin position="2"/>
        <end position="508"/>
    </location>
</feature>
<evidence type="ECO:0000259" key="11">
    <source>
        <dbReference type="Pfam" id="PF02463"/>
    </source>
</evidence>
<dbReference type="RefSeq" id="WP_133627563.1">
    <property type="nucleotide sequence ID" value="NZ_SOAZ01000005.1"/>
</dbReference>
<organism evidence="12 13">
    <name type="scientific">Fonticella tunisiensis</name>
    <dbReference type="NCBI Taxonomy" id="1096341"/>
    <lineage>
        <taxon>Bacteria</taxon>
        <taxon>Bacillati</taxon>
        <taxon>Bacillota</taxon>
        <taxon>Clostridia</taxon>
        <taxon>Eubacteriales</taxon>
        <taxon>Clostridiaceae</taxon>
        <taxon>Fonticella</taxon>
    </lineage>
</organism>
<feature type="coiled-coil region" evidence="10">
    <location>
        <begin position="321"/>
        <end position="372"/>
    </location>
</feature>
<sequence>MLLELHVKNFALIDRVDLEFAEGLNILTGETGAGKSIIIDSVNFLLGDKQSKDIIRTGEESAYVEGVFEVRNEEFNRLLLENGIETDEVVVITREINQSGRSISRINGRTVTVGLLKQAGKYLIDIHGQHEHQSLLDEDSHMDILDSFCGESFQALKKEYRQKYADLKEIKRELNKLNADEQYKLRRMDLLSFQIQEISEANLKIGEDEELAKRKDILANSEKIISNLAAAYESLYEGEEKGCAYDLMGVGISHLESIEKYDENLSKMKTSLEDLYYQLKDIIDEIREYRDSIDFDPEELNDIEARLDLINRLKRKYGSTIEEILQYYDKIKEELSKIERSEEIIEDMNKKKDEYLKNLREIAAQMTEIRKKTALRLKEAIEKELKYLGMERAIFKVEVKEREELGENGNDNVYFTMTANPGEPLRPLSKVASGGEMSRIMLAIKSVIADVDRIPTLIFDEIDTGISGRTAQSVAEKMVLIAKNHQILCVTHLPQIASMADVHFKIQKFINNDKTVTTVQKLEYIDQVDELARMLGGAIVTELTRNHSKEMLELARDLKYKIRN</sequence>
<dbReference type="FunFam" id="3.40.50.300:FF:000356">
    <property type="entry name" value="DNA repair protein RecN"/>
    <property type="match status" value="1"/>
</dbReference>
<evidence type="ECO:0000256" key="2">
    <source>
        <dbReference type="ARBA" id="ARBA00009441"/>
    </source>
</evidence>
<evidence type="ECO:0000313" key="12">
    <source>
        <dbReference type="EMBL" id="TDT61932.1"/>
    </source>
</evidence>
<dbReference type="PIRSF" id="PIRSF003128">
    <property type="entry name" value="RecN"/>
    <property type="match status" value="1"/>
</dbReference>
<evidence type="ECO:0000313" key="13">
    <source>
        <dbReference type="Proteomes" id="UP000295325"/>
    </source>
</evidence>
<evidence type="ECO:0000256" key="10">
    <source>
        <dbReference type="SAM" id="Coils"/>
    </source>
</evidence>
<proteinExistence type="inferred from homology"/>
<dbReference type="Pfam" id="PF02463">
    <property type="entry name" value="SMC_N"/>
    <property type="match status" value="1"/>
</dbReference>
<dbReference type="Proteomes" id="UP000295325">
    <property type="component" value="Unassembled WGS sequence"/>
</dbReference>
<dbReference type="GO" id="GO:0005524">
    <property type="term" value="F:ATP binding"/>
    <property type="evidence" value="ECO:0007669"/>
    <property type="project" value="UniProtKB-KW"/>
</dbReference>
<reference evidence="12 13" key="1">
    <citation type="submission" date="2019-03" db="EMBL/GenBank/DDBJ databases">
        <title>Genomic Encyclopedia of Type Strains, Phase IV (KMG-IV): sequencing the most valuable type-strain genomes for metagenomic binning, comparative biology and taxonomic classification.</title>
        <authorList>
            <person name="Goeker M."/>
        </authorList>
    </citation>
    <scope>NUCLEOTIDE SEQUENCE [LARGE SCALE GENOMIC DNA]</scope>
    <source>
        <strain evidence="12 13">DSM 24455</strain>
    </source>
</reference>
<comment type="caution">
    <text evidence="12">The sequence shown here is derived from an EMBL/GenBank/DDBJ whole genome shotgun (WGS) entry which is preliminary data.</text>
</comment>
<dbReference type="SUPFAM" id="SSF52540">
    <property type="entry name" value="P-loop containing nucleoside triphosphate hydrolases"/>
    <property type="match status" value="2"/>
</dbReference>
<gene>
    <name evidence="12" type="ORF">EDD71_105111</name>
</gene>
<evidence type="ECO:0000256" key="9">
    <source>
        <dbReference type="PIRNR" id="PIRNR003128"/>
    </source>
</evidence>
<evidence type="ECO:0000256" key="5">
    <source>
        <dbReference type="ARBA" id="ARBA00022763"/>
    </source>
</evidence>
<dbReference type="FunFam" id="3.40.50.300:FF:000319">
    <property type="entry name" value="DNA repair protein RecN"/>
    <property type="match status" value="1"/>
</dbReference>
<accession>A0A4R7KRC7</accession>
<evidence type="ECO:0000256" key="7">
    <source>
        <dbReference type="ARBA" id="ARBA00023204"/>
    </source>
</evidence>
<dbReference type="PANTHER" id="PTHR11059:SF0">
    <property type="entry name" value="DNA REPAIR PROTEIN RECN"/>
    <property type="match status" value="1"/>
</dbReference>
<dbReference type="PANTHER" id="PTHR11059">
    <property type="entry name" value="DNA REPAIR PROTEIN RECN"/>
    <property type="match status" value="1"/>
</dbReference>
<dbReference type="OrthoDB" id="9806954at2"/>
<comment type="function">
    <text evidence="1 9">May be involved in recombinational repair of damaged DNA.</text>
</comment>
<dbReference type="InterPro" id="IPR027417">
    <property type="entry name" value="P-loop_NTPase"/>
</dbReference>
<evidence type="ECO:0000256" key="3">
    <source>
        <dbReference type="ARBA" id="ARBA00021315"/>
    </source>
</evidence>
<keyword evidence="10" id="KW-0175">Coiled coil</keyword>
<evidence type="ECO:0000256" key="8">
    <source>
        <dbReference type="ARBA" id="ARBA00033408"/>
    </source>
</evidence>
<dbReference type="NCBIfam" id="TIGR00634">
    <property type="entry name" value="recN"/>
    <property type="match status" value="1"/>
</dbReference>
<dbReference type="AlphaFoldDB" id="A0A4R7KRC7"/>
<comment type="similarity">
    <text evidence="2 9">Belongs to the RecN family.</text>
</comment>
<dbReference type="NCBIfam" id="NF008121">
    <property type="entry name" value="PRK10869.1"/>
    <property type="match status" value="1"/>
</dbReference>
<protein>
    <recommendedName>
        <fullName evidence="3 9">DNA repair protein RecN</fullName>
    </recommendedName>
    <alternativeName>
        <fullName evidence="8 9">Recombination protein N</fullName>
    </alternativeName>
</protein>
<evidence type="ECO:0000256" key="6">
    <source>
        <dbReference type="ARBA" id="ARBA00022840"/>
    </source>
</evidence>
<dbReference type="InterPro" id="IPR003395">
    <property type="entry name" value="RecF/RecN/SMC_N"/>
</dbReference>
<evidence type="ECO:0000256" key="1">
    <source>
        <dbReference type="ARBA" id="ARBA00003618"/>
    </source>
</evidence>